<feature type="region of interest" description="Disordered" evidence="3">
    <location>
        <begin position="764"/>
        <end position="815"/>
    </location>
</feature>
<dbReference type="Gene3D" id="3.80.10.10">
    <property type="entry name" value="Ribonuclease Inhibitor"/>
    <property type="match status" value="2"/>
</dbReference>
<evidence type="ECO:0000313" key="6">
    <source>
        <dbReference type="Proteomes" id="UP001457282"/>
    </source>
</evidence>
<dbReference type="PANTHER" id="PTHR48051:SF46">
    <property type="entry name" value="LEUCINE RICH REPEAT-CONTAINING DOMAIN PROTEIN"/>
    <property type="match status" value="1"/>
</dbReference>
<dbReference type="InterPro" id="IPR035897">
    <property type="entry name" value="Toll_tir_struct_dom_sf"/>
</dbReference>
<dbReference type="InterPro" id="IPR032675">
    <property type="entry name" value="LRR_dom_sf"/>
</dbReference>
<dbReference type="InterPro" id="IPR050216">
    <property type="entry name" value="LRR_domain-containing"/>
</dbReference>
<dbReference type="InterPro" id="IPR055414">
    <property type="entry name" value="LRR_R13L4/SHOC2-like"/>
</dbReference>
<feature type="compositionally biased region" description="Acidic residues" evidence="3">
    <location>
        <begin position="764"/>
        <end position="810"/>
    </location>
</feature>
<dbReference type="Pfam" id="PF23598">
    <property type="entry name" value="LRR_14"/>
    <property type="match status" value="1"/>
</dbReference>
<dbReference type="Gene3D" id="3.40.50.10140">
    <property type="entry name" value="Toll/interleukin-1 receptor homology (TIR) domain"/>
    <property type="match status" value="1"/>
</dbReference>
<accession>A0AAW1X8H6</accession>
<sequence length="836" mass="94227">MVKIEEASSSTSSSSSFTHPWKYHGNVDKVQKWKKALSEAANLSGWPLLDEIHSESKLICEIVEEISKQIIERTYLEVAKYPVGIEPRVQYVKNTGTSKIIGIKVELPKDSDVMCLSGTTFSEMRNLRLFIHRSGCFSGVLNYLPNNLRVVDWPNFPFQSLPSNFNPKKLALLHMPGSYITRFGEGFKLLINLTSIDLSDCKYLTKVSDLSGIPNVQTLDLQNCKNLVEVHHSVGFLDKLESFILNGCSSLTIFPTTGCWKSLKYLWLQNCIMLESFIEIVIKIQSIEELFLRGSGIKELPSGIGHLMTSLRELSLFDSPIKELPSSIGYITSLRGLDVSESLIKELPSSIGYLTFLRELNVSRTLIEELPSSIGSLIGLECLIVERCEYLRNVPHSIYGGLQHLTHLNLSWCPKLVTFPNRPVSSLVSSSVESLSPTLMLPTTSYVSHDNCGSQLFPTLEWLSFQGCNLSSVFDFLSNLDCESTLKHIDLSHSSFDSLPASISKFHKLDYINLSSCKWLRDISELPPNISVIWMVDCVSLEVFLTLSNILEQKDAPVIKWMDLSNCHRLVDNLGIDVVSKMAKALLNQAVGSKKIKDNGLTWPFMWKAIVACLAGSEVPKWFHCRKVNVYGLPDPNDDTIVMYELLIKIPRSLKWGDIGLVVCVILEITQALSDACGFSVEVMVDEIKMPTRRNCVFHPKSSGHHVFLEYFGLDILWERWLLKDKMRDESLPCIFRVCTYMESGKPLLLKSCGLHLANMPAGNDDDDEHVLGNDDDDVAEEVEQEEEEEEEEEEEKEEEEEGDDDDDARGEDWVKQTNIGRATLAFLRCFGITCM</sequence>
<dbReference type="GO" id="GO:0005737">
    <property type="term" value="C:cytoplasm"/>
    <property type="evidence" value="ECO:0007669"/>
    <property type="project" value="TreeGrafter"/>
</dbReference>
<comment type="caution">
    <text evidence="5">The sequence shown here is derived from an EMBL/GenBank/DDBJ whole genome shotgun (WGS) entry which is preliminary data.</text>
</comment>
<proteinExistence type="predicted"/>
<keyword evidence="2" id="KW-0677">Repeat</keyword>
<dbReference type="PANTHER" id="PTHR48051">
    <property type="match status" value="1"/>
</dbReference>
<name>A0AAW1X8H6_RUBAR</name>
<reference evidence="5 6" key="1">
    <citation type="journal article" date="2023" name="G3 (Bethesda)">
        <title>A chromosome-length genome assembly and annotation of blackberry (Rubus argutus, cv. 'Hillquist').</title>
        <authorList>
            <person name="Bruna T."/>
            <person name="Aryal R."/>
            <person name="Dudchenko O."/>
            <person name="Sargent D.J."/>
            <person name="Mead D."/>
            <person name="Buti M."/>
            <person name="Cavallini A."/>
            <person name="Hytonen T."/>
            <person name="Andres J."/>
            <person name="Pham M."/>
            <person name="Weisz D."/>
            <person name="Mascagni F."/>
            <person name="Usai G."/>
            <person name="Natali L."/>
            <person name="Bassil N."/>
            <person name="Fernandez G.E."/>
            <person name="Lomsadze A."/>
            <person name="Armour M."/>
            <person name="Olukolu B."/>
            <person name="Poorten T."/>
            <person name="Britton C."/>
            <person name="Davik J."/>
            <person name="Ashrafi H."/>
            <person name="Aiden E.L."/>
            <person name="Borodovsky M."/>
            <person name="Worthington M."/>
        </authorList>
    </citation>
    <scope>NUCLEOTIDE SEQUENCE [LARGE SCALE GENOMIC DNA]</scope>
    <source>
        <strain evidence="5">PI 553951</strain>
    </source>
</reference>
<gene>
    <name evidence="5" type="ORF">M0R45_020304</name>
</gene>
<organism evidence="5 6">
    <name type="scientific">Rubus argutus</name>
    <name type="common">Southern blackberry</name>
    <dbReference type="NCBI Taxonomy" id="59490"/>
    <lineage>
        <taxon>Eukaryota</taxon>
        <taxon>Viridiplantae</taxon>
        <taxon>Streptophyta</taxon>
        <taxon>Embryophyta</taxon>
        <taxon>Tracheophyta</taxon>
        <taxon>Spermatophyta</taxon>
        <taxon>Magnoliopsida</taxon>
        <taxon>eudicotyledons</taxon>
        <taxon>Gunneridae</taxon>
        <taxon>Pentapetalae</taxon>
        <taxon>rosids</taxon>
        <taxon>fabids</taxon>
        <taxon>Rosales</taxon>
        <taxon>Rosaceae</taxon>
        <taxon>Rosoideae</taxon>
        <taxon>Rosoideae incertae sedis</taxon>
        <taxon>Rubus</taxon>
    </lineage>
</organism>
<dbReference type="AlphaFoldDB" id="A0AAW1X8H6"/>
<keyword evidence="1" id="KW-0433">Leucine-rich repeat</keyword>
<dbReference type="Proteomes" id="UP001457282">
    <property type="component" value="Unassembled WGS sequence"/>
</dbReference>
<evidence type="ECO:0000256" key="3">
    <source>
        <dbReference type="SAM" id="MobiDB-lite"/>
    </source>
</evidence>
<evidence type="ECO:0000313" key="5">
    <source>
        <dbReference type="EMBL" id="KAK9933095.1"/>
    </source>
</evidence>
<evidence type="ECO:0000256" key="2">
    <source>
        <dbReference type="ARBA" id="ARBA00022737"/>
    </source>
</evidence>
<keyword evidence="6" id="KW-1185">Reference proteome</keyword>
<protein>
    <recommendedName>
        <fullName evidence="4">Disease resistance R13L4/SHOC-2-like LRR domain-containing protein</fullName>
    </recommendedName>
</protein>
<evidence type="ECO:0000256" key="1">
    <source>
        <dbReference type="ARBA" id="ARBA00022614"/>
    </source>
</evidence>
<dbReference type="SUPFAM" id="SSF52058">
    <property type="entry name" value="L domain-like"/>
    <property type="match status" value="2"/>
</dbReference>
<feature type="domain" description="Disease resistance R13L4/SHOC-2-like LRR" evidence="4">
    <location>
        <begin position="329"/>
        <end position="411"/>
    </location>
</feature>
<dbReference type="EMBL" id="JBEDUW010000004">
    <property type="protein sequence ID" value="KAK9933095.1"/>
    <property type="molecule type" value="Genomic_DNA"/>
</dbReference>
<evidence type="ECO:0000259" key="4">
    <source>
        <dbReference type="Pfam" id="PF23598"/>
    </source>
</evidence>